<organism evidence="5 6">
    <name type="scientific">Brevibacillus fortis</name>
    <dbReference type="NCBI Taxonomy" id="2126352"/>
    <lineage>
        <taxon>Bacteria</taxon>
        <taxon>Bacillati</taxon>
        <taxon>Bacillota</taxon>
        <taxon>Bacilli</taxon>
        <taxon>Bacillales</taxon>
        <taxon>Paenibacillaceae</taxon>
        <taxon>Brevibacillus</taxon>
    </lineage>
</organism>
<evidence type="ECO:0000313" key="5">
    <source>
        <dbReference type="EMBL" id="PSJ97211.1"/>
    </source>
</evidence>
<dbReference type="InterPro" id="IPR013216">
    <property type="entry name" value="Methyltransf_11"/>
</dbReference>
<dbReference type="PANTHER" id="PTHR43464">
    <property type="entry name" value="METHYLTRANSFERASE"/>
    <property type="match status" value="1"/>
</dbReference>
<dbReference type="PANTHER" id="PTHR43464:SF19">
    <property type="entry name" value="UBIQUINONE BIOSYNTHESIS O-METHYLTRANSFERASE, MITOCHONDRIAL"/>
    <property type="match status" value="1"/>
</dbReference>
<dbReference type="AlphaFoldDB" id="A0A2P7VDC2"/>
<dbReference type="GO" id="GO:0032259">
    <property type="term" value="P:methylation"/>
    <property type="evidence" value="ECO:0007669"/>
    <property type="project" value="UniProtKB-KW"/>
</dbReference>
<dbReference type="CDD" id="cd02440">
    <property type="entry name" value="AdoMet_MTases"/>
    <property type="match status" value="1"/>
</dbReference>
<dbReference type="Pfam" id="PF08241">
    <property type="entry name" value="Methyltransf_11"/>
    <property type="match status" value="1"/>
</dbReference>
<keyword evidence="2 5" id="KW-0808">Transferase</keyword>
<reference evidence="5 6" key="1">
    <citation type="submission" date="2018-03" db="EMBL/GenBank/DDBJ databases">
        <title>Brevisbacillus phylogenomics.</title>
        <authorList>
            <person name="Dunlap C."/>
        </authorList>
    </citation>
    <scope>NUCLEOTIDE SEQUENCE [LARGE SCALE GENOMIC DNA]</scope>
    <source>
        <strain evidence="5 6">NRRL NRS-1210</strain>
    </source>
</reference>
<dbReference type="EMBL" id="PXZM01000012">
    <property type="protein sequence ID" value="PSJ97211.1"/>
    <property type="molecule type" value="Genomic_DNA"/>
</dbReference>
<comment type="caution">
    <text evidence="5">The sequence shown here is derived from an EMBL/GenBank/DDBJ whole genome shotgun (WGS) entry which is preliminary data.</text>
</comment>
<sequence>MEDNKRIGTLEKKRIKAVINMNLTEQFGDIDIYLFDQLLKGRVTKDMRILDAGCGSGRNLVYFLRNGYTVYAVDQSAKAIEALQRMAKQLAPNWSTERARVEPIENLSFENESFDFIISNAVLHFAENEEHFRQMLEELWRVLKPGGILFMRLASSIGIEDAVQPLGNERYLLPDGSTRFLVKEQTMVGMTEKLQGVFLEPIKTVNVAGQRCMSTWVIKKNA</sequence>
<dbReference type="RefSeq" id="WP_106838473.1">
    <property type="nucleotide sequence ID" value="NZ_JBCNIW010000019.1"/>
</dbReference>
<evidence type="ECO:0000256" key="1">
    <source>
        <dbReference type="ARBA" id="ARBA00022603"/>
    </source>
</evidence>
<dbReference type="SUPFAM" id="SSF53335">
    <property type="entry name" value="S-adenosyl-L-methionine-dependent methyltransferases"/>
    <property type="match status" value="1"/>
</dbReference>
<dbReference type="GO" id="GO:0008757">
    <property type="term" value="F:S-adenosylmethionine-dependent methyltransferase activity"/>
    <property type="evidence" value="ECO:0007669"/>
    <property type="project" value="InterPro"/>
</dbReference>
<name>A0A2P7VDC2_9BACL</name>
<evidence type="ECO:0000259" key="4">
    <source>
        <dbReference type="Pfam" id="PF08241"/>
    </source>
</evidence>
<keyword evidence="6" id="KW-1185">Reference proteome</keyword>
<evidence type="ECO:0000256" key="2">
    <source>
        <dbReference type="ARBA" id="ARBA00022679"/>
    </source>
</evidence>
<gene>
    <name evidence="5" type="ORF">C7R93_08800</name>
</gene>
<evidence type="ECO:0000313" key="6">
    <source>
        <dbReference type="Proteomes" id="UP000240419"/>
    </source>
</evidence>
<keyword evidence="1 5" id="KW-0489">Methyltransferase</keyword>
<accession>A0A2P7VDC2</accession>
<keyword evidence="3" id="KW-0949">S-adenosyl-L-methionine</keyword>
<dbReference type="Proteomes" id="UP000240419">
    <property type="component" value="Unassembled WGS sequence"/>
</dbReference>
<protein>
    <submittedName>
        <fullName evidence="5">Class I SAM-dependent methyltransferase</fullName>
    </submittedName>
</protein>
<dbReference type="Gene3D" id="3.40.50.150">
    <property type="entry name" value="Vaccinia Virus protein VP39"/>
    <property type="match status" value="1"/>
</dbReference>
<evidence type="ECO:0000256" key="3">
    <source>
        <dbReference type="ARBA" id="ARBA00022691"/>
    </source>
</evidence>
<dbReference type="InterPro" id="IPR029063">
    <property type="entry name" value="SAM-dependent_MTases_sf"/>
</dbReference>
<feature type="domain" description="Methyltransferase type 11" evidence="4">
    <location>
        <begin position="50"/>
        <end position="150"/>
    </location>
</feature>
<proteinExistence type="predicted"/>
<dbReference type="OrthoDB" id="9804312at2"/>